<dbReference type="InterPro" id="IPR039353">
    <property type="entry name" value="TF_Adf1"/>
</dbReference>
<accession>A0ABQ9JTJ1</accession>
<dbReference type="PROSITE" id="PS51029">
    <property type="entry name" value="MADF"/>
    <property type="match status" value="1"/>
</dbReference>
<keyword evidence="4" id="KW-1185">Reference proteome</keyword>
<dbReference type="Pfam" id="PF10545">
    <property type="entry name" value="MADF_DNA_bdg"/>
    <property type="match status" value="1"/>
</dbReference>
<sequence>MYSKWYQMSKDEKSVKAKELQSKWRNLRTCFRREWNKKNTPDDDHKKRRQYIYYDQLLFLLPVIDEQPTPRVQHTVLQRAPETEHKVQIKNLQTIQPITGKFSDVEKLEAKLEFLTTLKRITEASQKHNLTSECDAYTDYEEESSAKIKSESDYYLSTGPSTPDFVLSDASQTSLDDSGKPVSPQNFVDVP</sequence>
<gene>
    <name evidence="3" type="ORF">NQ317_007906</name>
</gene>
<evidence type="ECO:0000259" key="2">
    <source>
        <dbReference type="PROSITE" id="PS51029"/>
    </source>
</evidence>
<organism evidence="3 4">
    <name type="scientific">Molorchus minor</name>
    <dbReference type="NCBI Taxonomy" id="1323400"/>
    <lineage>
        <taxon>Eukaryota</taxon>
        <taxon>Metazoa</taxon>
        <taxon>Ecdysozoa</taxon>
        <taxon>Arthropoda</taxon>
        <taxon>Hexapoda</taxon>
        <taxon>Insecta</taxon>
        <taxon>Pterygota</taxon>
        <taxon>Neoptera</taxon>
        <taxon>Endopterygota</taxon>
        <taxon>Coleoptera</taxon>
        <taxon>Polyphaga</taxon>
        <taxon>Cucujiformia</taxon>
        <taxon>Chrysomeloidea</taxon>
        <taxon>Cerambycidae</taxon>
        <taxon>Lamiinae</taxon>
        <taxon>Monochamini</taxon>
        <taxon>Molorchus</taxon>
    </lineage>
</organism>
<evidence type="ECO:0000313" key="4">
    <source>
        <dbReference type="Proteomes" id="UP001162164"/>
    </source>
</evidence>
<feature type="domain" description="MADF" evidence="2">
    <location>
        <begin position="1"/>
        <end position="65"/>
    </location>
</feature>
<evidence type="ECO:0000256" key="1">
    <source>
        <dbReference type="SAM" id="MobiDB-lite"/>
    </source>
</evidence>
<comment type="caution">
    <text evidence="3">The sequence shown here is derived from an EMBL/GenBank/DDBJ whole genome shotgun (WGS) entry which is preliminary data.</text>
</comment>
<protein>
    <recommendedName>
        <fullName evidence="2">MADF domain-containing protein</fullName>
    </recommendedName>
</protein>
<evidence type="ECO:0000313" key="3">
    <source>
        <dbReference type="EMBL" id="KAJ8981131.1"/>
    </source>
</evidence>
<proteinExistence type="predicted"/>
<dbReference type="Proteomes" id="UP001162164">
    <property type="component" value="Unassembled WGS sequence"/>
</dbReference>
<dbReference type="PANTHER" id="PTHR12243">
    <property type="entry name" value="MADF DOMAIN TRANSCRIPTION FACTOR"/>
    <property type="match status" value="1"/>
</dbReference>
<dbReference type="PANTHER" id="PTHR12243:SF69">
    <property type="entry name" value="SI:CH73-59F11.3"/>
    <property type="match status" value="1"/>
</dbReference>
<name>A0ABQ9JTJ1_9CUCU</name>
<dbReference type="InterPro" id="IPR006578">
    <property type="entry name" value="MADF-dom"/>
</dbReference>
<feature type="region of interest" description="Disordered" evidence="1">
    <location>
        <begin position="146"/>
        <end position="191"/>
    </location>
</feature>
<reference evidence="3" key="1">
    <citation type="journal article" date="2023" name="Insect Mol. Biol.">
        <title>Genome sequencing provides insights into the evolution of gene families encoding plant cell wall-degrading enzymes in longhorned beetles.</title>
        <authorList>
            <person name="Shin N.R."/>
            <person name="Okamura Y."/>
            <person name="Kirsch R."/>
            <person name="Pauchet Y."/>
        </authorList>
    </citation>
    <scope>NUCLEOTIDE SEQUENCE</scope>
    <source>
        <strain evidence="3">MMC_N1</strain>
    </source>
</reference>
<dbReference type="EMBL" id="JAPWTJ010000201">
    <property type="protein sequence ID" value="KAJ8981131.1"/>
    <property type="molecule type" value="Genomic_DNA"/>
</dbReference>